<keyword evidence="2" id="KW-1185">Reference proteome</keyword>
<organism evidence="1 2">
    <name type="scientific">Bradyrhizobium lupini HPC(L)</name>
    <dbReference type="NCBI Taxonomy" id="1229491"/>
    <lineage>
        <taxon>Bacteria</taxon>
        <taxon>Pseudomonadati</taxon>
        <taxon>Pseudomonadota</taxon>
        <taxon>Alphaproteobacteria</taxon>
        <taxon>Hyphomicrobiales</taxon>
        <taxon>Nitrobacteraceae</taxon>
        <taxon>Bradyrhizobium</taxon>
    </lineage>
</organism>
<name>A0ABP2RXA6_RHILU</name>
<comment type="caution">
    <text evidence="1">The sequence shown here is derived from an EMBL/GenBank/DDBJ whole genome shotgun (WGS) entry which is preliminary data.</text>
</comment>
<proteinExistence type="predicted"/>
<evidence type="ECO:0000313" key="2">
    <source>
        <dbReference type="Proteomes" id="UP000017668"/>
    </source>
</evidence>
<evidence type="ECO:0000313" key="1">
    <source>
        <dbReference type="EMBL" id="EKJ97192.1"/>
    </source>
</evidence>
<dbReference type="Gene3D" id="3.40.50.2300">
    <property type="match status" value="1"/>
</dbReference>
<accession>A0ABP2RXA6</accession>
<dbReference type="Proteomes" id="UP000017668">
    <property type="component" value="Unassembled WGS sequence"/>
</dbReference>
<protein>
    <submittedName>
        <fullName evidence="1">Response regulator receiver protein</fullName>
    </submittedName>
</protein>
<dbReference type="EMBL" id="AMQQ01000004">
    <property type="protein sequence ID" value="EKJ97192.1"/>
    <property type="molecule type" value="Genomic_DNA"/>
</dbReference>
<gene>
    <name evidence="1" type="ORF">C241_02789</name>
</gene>
<sequence>MLTSACRDRLTAAGATVVGPVRSVREVLDALMEKDIDAAIVDIEVDDETLVSLSLVLENAKVPFVFASRVSPIQCGYTLSGQISELREIGDALFGGPGASSTLH</sequence>
<reference evidence="1 2" key="1">
    <citation type="journal article" date="2013" name="Genome Announc.">
        <title>Genome Sequence of Rhizobium lupini HPC(L) Isolated from Saline Desert Soil, Kutch (Gujarat).</title>
        <authorList>
            <person name="Agarwal L."/>
            <person name="Purohit H.J."/>
        </authorList>
    </citation>
    <scope>NUCLEOTIDE SEQUENCE [LARGE SCALE GENOMIC DNA]</scope>
    <source>
        <strain evidence="2">HPC(L)</strain>
    </source>
</reference>